<proteinExistence type="predicted"/>
<organism evidence="1 2">
    <name type="scientific">Streptomyces abikoensis</name>
    <dbReference type="NCBI Taxonomy" id="97398"/>
    <lineage>
        <taxon>Bacteria</taxon>
        <taxon>Bacillati</taxon>
        <taxon>Actinomycetota</taxon>
        <taxon>Actinomycetes</taxon>
        <taxon>Kitasatosporales</taxon>
        <taxon>Streptomycetaceae</taxon>
        <taxon>Streptomyces</taxon>
    </lineage>
</organism>
<comment type="caution">
    <text evidence="1">The sequence shown here is derived from an EMBL/GenBank/DDBJ whole genome shotgun (WGS) entry which is preliminary data.</text>
</comment>
<sequence>MPAGRDGQVVLVAGRLCRASVRRLLGFLCEFEGFLPGVDPGAQFPGQKAGERAGGHLLRVQHTGLGHEAVGPDDQRLRRRGQHLATRLFEAFTTPGFALGPNNAAGAYYGRAAGVGQANPPKLRIRYTK</sequence>
<gene>
    <name evidence="1" type="ORF">ACH4TF_24775</name>
</gene>
<dbReference type="EMBL" id="JBIRRB010000009">
    <property type="protein sequence ID" value="MFI0913642.1"/>
    <property type="molecule type" value="Genomic_DNA"/>
</dbReference>
<evidence type="ECO:0000313" key="2">
    <source>
        <dbReference type="Proteomes" id="UP001611162"/>
    </source>
</evidence>
<accession>A0ABW7TC46</accession>
<dbReference type="RefSeq" id="WP_397613879.1">
    <property type="nucleotide sequence ID" value="NZ_JBIRRB010000009.1"/>
</dbReference>
<dbReference type="Proteomes" id="UP001611162">
    <property type="component" value="Unassembled WGS sequence"/>
</dbReference>
<evidence type="ECO:0000313" key="1">
    <source>
        <dbReference type="EMBL" id="MFI0913642.1"/>
    </source>
</evidence>
<protein>
    <submittedName>
        <fullName evidence="1">Uncharacterized protein</fullName>
    </submittedName>
</protein>
<reference evidence="1 2" key="1">
    <citation type="submission" date="2024-10" db="EMBL/GenBank/DDBJ databases">
        <title>The Natural Products Discovery Center: Release of the First 8490 Sequenced Strains for Exploring Actinobacteria Biosynthetic Diversity.</title>
        <authorList>
            <person name="Kalkreuter E."/>
            <person name="Kautsar S.A."/>
            <person name="Yang D."/>
            <person name="Bader C.D."/>
            <person name="Teijaro C.N."/>
            <person name="Fluegel L."/>
            <person name="Davis C.M."/>
            <person name="Simpson J.R."/>
            <person name="Lauterbach L."/>
            <person name="Steele A.D."/>
            <person name="Gui C."/>
            <person name="Meng S."/>
            <person name="Li G."/>
            <person name="Viehrig K."/>
            <person name="Ye F."/>
            <person name="Su P."/>
            <person name="Kiefer A.F."/>
            <person name="Nichols A."/>
            <person name="Cepeda A.J."/>
            <person name="Yan W."/>
            <person name="Fan B."/>
            <person name="Jiang Y."/>
            <person name="Adhikari A."/>
            <person name="Zheng C.-J."/>
            <person name="Schuster L."/>
            <person name="Cowan T.M."/>
            <person name="Smanski M.J."/>
            <person name="Chevrette M.G."/>
            <person name="De Carvalho L.P.S."/>
            <person name="Shen B."/>
        </authorList>
    </citation>
    <scope>NUCLEOTIDE SEQUENCE [LARGE SCALE GENOMIC DNA]</scope>
    <source>
        <strain evidence="1 2">NPDC020979</strain>
    </source>
</reference>
<keyword evidence="2" id="KW-1185">Reference proteome</keyword>
<name>A0ABW7TC46_9ACTN</name>